<dbReference type="Proteomes" id="UP000265541">
    <property type="component" value="Unassembled WGS sequence"/>
</dbReference>
<dbReference type="InterPro" id="IPR013022">
    <property type="entry name" value="Xyl_isomerase-like_TIM-brl"/>
</dbReference>
<accession>A0A3A0VZI9</accession>
<gene>
    <name evidence="2" type="ORF">BUZ14_06685</name>
</gene>
<dbReference type="SUPFAM" id="SSF51658">
    <property type="entry name" value="Xylose isomerase-like"/>
    <property type="match status" value="1"/>
</dbReference>
<dbReference type="PANTHER" id="PTHR12110:SF21">
    <property type="entry name" value="XYLOSE ISOMERASE-LIKE TIM BARREL DOMAIN-CONTAINING PROTEIN"/>
    <property type="match status" value="1"/>
</dbReference>
<name>A0A3A0VZI9_STAGA</name>
<keyword evidence="2" id="KW-0413">Isomerase</keyword>
<dbReference type="InterPro" id="IPR036237">
    <property type="entry name" value="Xyl_isomerase-like_sf"/>
</dbReference>
<evidence type="ECO:0000259" key="1">
    <source>
        <dbReference type="Pfam" id="PF01261"/>
    </source>
</evidence>
<sequence>MKLALDPAMYTDLSMKEVIDKAARLGYDYIELSPREDFIPFYKYPKVDKAMIKNVKKWCSDAGVQLSSVLPVMAWSGPDEEQRQGAVRNWKRAIEIASDLNVDVMNTEFNGSKYEQQRCEEKFVKSMDELLPIFEKEGMKLNLQAHPYDFIERNDEALRMIRGLDKEWINLVFSTAHTFFHDDGIGDIETMFDDAGDKLQHVLFSDTFNHTAANGLRYIVNPPGAEVTVHQHLNIGEGEVDFETIFRKLKEMKFDGIATNSVFAWVDRADESARFMLERLKKELF</sequence>
<comment type="caution">
    <text evidence="2">The sequence shown here is derived from an EMBL/GenBank/DDBJ whole genome shotgun (WGS) entry which is preliminary data.</text>
</comment>
<dbReference type="AlphaFoldDB" id="A0A3A0VZI9"/>
<dbReference type="InterPro" id="IPR050312">
    <property type="entry name" value="IolE/XylAMocC-like"/>
</dbReference>
<dbReference type="PANTHER" id="PTHR12110">
    <property type="entry name" value="HYDROXYPYRUVATE ISOMERASE"/>
    <property type="match status" value="1"/>
</dbReference>
<organism evidence="2 3">
    <name type="scientific">Staphylococcus gallinarum</name>
    <dbReference type="NCBI Taxonomy" id="1293"/>
    <lineage>
        <taxon>Bacteria</taxon>
        <taxon>Bacillati</taxon>
        <taxon>Bacillota</taxon>
        <taxon>Bacilli</taxon>
        <taxon>Bacillales</taxon>
        <taxon>Staphylococcaceae</taxon>
        <taxon>Staphylococcus</taxon>
    </lineage>
</organism>
<dbReference type="OrthoDB" id="3280201at2"/>
<dbReference type="Gene3D" id="3.20.20.150">
    <property type="entry name" value="Divalent-metal-dependent TIM barrel enzymes"/>
    <property type="match status" value="1"/>
</dbReference>
<dbReference type="Pfam" id="PF01261">
    <property type="entry name" value="AP_endonuc_2"/>
    <property type="match status" value="1"/>
</dbReference>
<feature type="domain" description="Xylose isomerase-like TIM barrel" evidence="1">
    <location>
        <begin position="19"/>
        <end position="277"/>
    </location>
</feature>
<dbReference type="GO" id="GO:0016853">
    <property type="term" value="F:isomerase activity"/>
    <property type="evidence" value="ECO:0007669"/>
    <property type="project" value="UniProtKB-KW"/>
</dbReference>
<proteinExistence type="predicted"/>
<dbReference type="RefSeq" id="WP_119485098.1">
    <property type="nucleotide sequence ID" value="NZ_QYJN01000003.1"/>
</dbReference>
<dbReference type="EMBL" id="QYJN01000003">
    <property type="protein sequence ID" value="RIP34856.1"/>
    <property type="molecule type" value="Genomic_DNA"/>
</dbReference>
<reference evidence="2 3" key="1">
    <citation type="journal article" date="2016" name="Front. Microbiol.">
        <title>Comprehensive Phylogenetic Analysis of Bovine Non-aureus Staphylococci Species Based on Whole-Genome Sequencing.</title>
        <authorList>
            <person name="Naushad S."/>
            <person name="Barkema H.W."/>
            <person name="Luby C."/>
            <person name="Condas L.A."/>
            <person name="Nobrega D.B."/>
            <person name="Carson D.A."/>
            <person name="De Buck J."/>
        </authorList>
    </citation>
    <scope>NUCLEOTIDE SEQUENCE [LARGE SCALE GENOMIC DNA]</scope>
    <source>
        <strain evidence="2 3">SNUC 4781</strain>
    </source>
</reference>
<evidence type="ECO:0000313" key="3">
    <source>
        <dbReference type="Proteomes" id="UP000265541"/>
    </source>
</evidence>
<protein>
    <submittedName>
        <fullName evidence="2">Sugar phosphate isomerase/epimerase</fullName>
    </submittedName>
</protein>
<evidence type="ECO:0000313" key="2">
    <source>
        <dbReference type="EMBL" id="RIP34856.1"/>
    </source>
</evidence>